<comment type="subcellular location">
    <subcellularLocation>
        <location evidence="1">Cell membrane</location>
        <topology evidence="1">Multi-pass membrane protein</topology>
    </subcellularLocation>
</comment>
<feature type="transmembrane region" description="Helical" evidence="6">
    <location>
        <begin position="130"/>
        <end position="151"/>
    </location>
</feature>
<gene>
    <name evidence="8" type="ORF">J8A68_003843</name>
</gene>
<sequence>MTDIMESDSNIEVYVPPQGAIRSGTCSPRLERVRSVSSVETILETVEQQPSTTHTSIFPYSLVLKVLTSEPRDVLQSERTCLTFIRFSTALFFTALGIILNFKLDTSGDKQPTDPSDRYKKYHTRFATGMSYALLFFSLIVLIISGVNYFITVSRYAQRKIQTYSFNNLSTMIVMTGIIITLAAINISMLIDEYLQES</sequence>
<evidence type="ECO:0000259" key="7">
    <source>
        <dbReference type="Pfam" id="PF02656"/>
    </source>
</evidence>
<dbReference type="AlphaFoldDB" id="A0A8J5QU81"/>
<evidence type="ECO:0000256" key="4">
    <source>
        <dbReference type="ARBA" id="ARBA00022989"/>
    </source>
</evidence>
<feature type="transmembrane region" description="Helical" evidence="6">
    <location>
        <begin position="81"/>
        <end position="102"/>
    </location>
</feature>
<name>A0A8J5QU81_9ASCO</name>
<keyword evidence="4 6" id="KW-1133">Transmembrane helix</keyword>
<dbReference type="PANTHER" id="PTHR34187:SF2">
    <property type="entry name" value="DUF202 DOMAIN-CONTAINING PROTEIN"/>
    <property type="match status" value="1"/>
</dbReference>
<feature type="domain" description="DUF202" evidence="7">
    <location>
        <begin position="72"/>
        <end position="154"/>
    </location>
</feature>
<dbReference type="PANTHER" id="PTHR34187">
    <property type="entry name" value="FGR18P"/>
    <property type="match status" value="1"/>
</dbReference>
<accession>A0A8J5QU81</accession>
<keyword evidence="2" id="KW-1003">Cell membrane</keyword>
<evidence type="ECO:0000313" key="8">
    <source>
        <dbReference type="EMBL" id="KAG7662635.1"/>
    </source>
</evidence>
<dbReference type="EMBL" id="JAGSYN010000166">
    <property type="protein sequence ID" value="KAG7662635.1"/>
    <property type="molecule type" value="Genomic_DNA"/>
</dbReference>
<dbReference type="InterPro" id="IPR003807">
    <property type="entry name" value="DUF202"/>
</dbReference>
<dbReference type="RefSeq" id="XP_049262868.1">
    <property type="nucleotide sequence ID" value="XM_049407740.1"/>
</dbReference>
<evidence type="ECO:0000313" key="9">
    <source>
        <dbReference type="Proteomes" id="UP000694255"/>
    </source>
</evidence>
<reference evidence="8 9" key="1">
    <citation type="journal article" date="2021" name="DNA Res.">
        <title>Genome analysis of Candida subhashii reveals its hybrid nature and dual mitochondrial genome conformations.</title>
        <authorList>
            <person name="Mixao V."/>
            <person name="Hegedusova E."/>
            <person name="Saus E."/>
            <person name="Pryszcz L.P."/>
            <person name="Cillingova A."/>
            <person name="Nosek J."/>
            <person name="Gabaldon T."/>
        </authorList>
    </citation>
    <scope>NUCLEOTIDE SEQUENCE [LARGE SCALE GENOMIC DNA]</scope>
    <source>
        <strain evidence="8 9">CBS 10753</strain>
    </source>
</reference>
<dbReference type="InterPro" id="IPR052053">
    <property type="entry name" value="IM_YidH-like"/>
</dbReference>
<dbReference type="Pfam" id="PF02656">
    <property type="entry name" value="DUF202"/>
    <property type="match status" value="1"/>
</dbReference>
<keyword evidence="5 6" id="KW-0472">Membrane</keyword>
<dbReference type="GO" id="GO:0005886">
    <property type="term" value="C:plasma membrane"/>
    <property type="evidence" value="ECO:0007669"/>
    <property type="project" value="UniProtKB-SubCell"/>
</dbReference>
<feature type="transmembrane region" description="Helical" evidence="6">
    <location>
        <begin position="172"/>
        <end position="191"/>
    </location>
</feature>
<evidence type="ECO:0000256" key="3">
    <source>
        <dbReference type="ARBA" id="ARBA00022692"/>
    </source>
</evidence>
<evidence type="ECO:0000256" key="2">
    <source>
        <dbReference type="ARBA" id="ARBA00022475"/>
    </source>
</evidence>
<proteinExistence type="predicted"/>
<organism evidence="8 9">
    <name type="scientific">[Candida] subhashii</name>
    <dbReference type="NCBI Taxonomy" id="561895"/>
    <lineage>
        <taxon>Eukaryota</taxon>
        <taxon>Fungi</taxon>
        <taxon>Dikarya</taxon>
        <taxon>Ascomycota</taxon>
        <taxon>Saccharomycotina</taxon>
        <taxon>Pichiomycetes</taxon>
        <taxon>Debaryomycetaceae</taxon>
        <taxon>Spathaspora</taxon>
    </lineage>
</organism>
<protein>
    <recommendedName>
        <fullName evidence="7">DUF202 domain-containing protein</fullName>
    </recommendedName>
</protein>
<dbReference type="OrthoDB" id="199599at2759"/>
<evidence type="ECO:0000256" key="5">
    <source>
        <dbReference type="ARBA" id="ARBA00023136"/>
    </source>
</evidence>
<keyword evidence="3 6" id="KW-0812">Transmembrane</keyword>
<keyword evidence="9" id="KW-1185">Reference proteome</keyword>
<dbReference type="Proteomes" id="UP000694255">
    <property type="component" value="Unassembled WGS sequence"/>
</dbReference>
<evidence type="ECO:0000256" key="1">
    <source>
        <dbReference type="ARBA" id="ARBA00004651"/>
    </source>
</evidence>
<dbReference type="GeneID" id="73470643"/>
<comment type="caution">
    <text evidence="8">The sequence shown here is derived from an EMBL/GenBank/DDBJ whole genome shotgun (WGS) entry which is preliminary data.</text>
</comment>
<evidence type="ECO:0000256" key="6">
    <source>
        <dbReference type="SAM" id="Phobius"/>
    </source>
</evidence>